<evidence type="ECO:0000256" key="5">
    <source>
        <dbReference type="ARBA" id="ARBA00022685"/>
    </source>
</evidence>
<comment type="caution">
    <text evidence="14">Lacks conserved residue(s) required for the propagation of feature annotation.</text>
</comment>
<evidence type="ECO:0000313" key="19">
    <source>
        <dbReference type="EMBL" id="TRY65313.1"/>
    </source>
</evidence>
<keyword evidence="20" id="KW-1185">Reference proteome</keyword>
<name>A0A553NIN9_9TELE</name>
<evidence type="ECO:0000256" key="9">
    <source>
        <dbReference type="ARBA" id="ARBA00023136"/>
    </source>
</evidence>
<keyword evidence="12" id="KW-0278">Fertilization</keyword>
<keyword evidence="10 14" id="KW-1015">Disulfide bond</keyword>
<feature type="disulfide bond" evidence="14">
    <location>
        <begin position="186"/>
        <end position="212"/>
    </location>
</feature>
<keyword evidence="11" id="KW-0325">Glycoprotein</keyword>
<dbReference type="Gene3D" id="4.10.110.10">
    <property type="entry name" value="Spasmolytic Protein, domain 1"/>
    <property type="match status" value="1"/>
</dbReference>
<dbReference type="GO" id="GO:0005886">
    <property type="term" value="C:plasma membrane"/>
    <property type="evidence" value="ECO:0007669"/>
    <property type="project" value="UniProtKB-SubCell"/>
</dbReference>
<dbReference type="GO" id="GO:0035804">
    <property type="term" value="F:structural constituent of egg coat"/>
    <property type="evidence" value="ECO:0007669"/>
    <property type="project" value="TreeGrafter"/>
</dbReference>
<dbReference type="SUPFAM" id="SSF57492">
    <property type="entry name" value="Trefoil"/>
    <property type="match status" value="1"/>
</dbReference>
<comment type="subcellular location">
    <subcellularLocation>
        <location evidence="1">Cell membrane</location>
        <topology evidence="1">Single-pass type I membrane protein</topology>
    </subcellularLocation>
    <subcellularLocation>
        <location evidence="13">Zona pellucida</location>
    </subcellularLocation>
</comment>
<evidence type="ECO:0000256" key="4">
    <source>
        <dbReference type="ARBA" id="ARBA00022530"/>
    </source>
</evidence>
<dbReference type="OrthoDB" id="9907024at2759"/>
<dbReference type="InterPro" id="IPR055355">
    <property type="entry name" value="ZP-C"/>
</dbReference>
<reference evidence="19 20" key="1">
    <citation type="journal article" date="2019" name="Sci. Data">
        <title>Hybrid genome assembly and annotation of Danionella translucida.</title>
        <authorList>
            <person name="Kadobianskyi M."/>
            <person name="Schulze L."/>
            <person name="Schuelke M."/>
            <person name="Judkewitz B."/>
        </authorList>
    </citation>
    <scope>NUCLEOTIDE SEQUENCE [LARGE SCALE GENOMIC DNA]</scope>
    <source>
        <strain evidence="19 20">Bolton</strain>
    </source>
</reference>
<evidence type="ECO:0000256" key="13">
    <source>
        <dbReference type="ARBA" id="ARBA00024183"/>
    </source>
</evidence>
<dbReference type="PANTHER" id="PTHR23343:SF117">
    <property type="entry name" value="ZONA PELLUCIDA SPERM-BINDING PROTEIN 4-LIKE ISOFORM X1"/>
    <property type="match status" value="1"/>
</dbReference>
<keyword evidence="5" id="KW-0165">Cleavage on pair of basic residues</keyword>
<evidence type="ECO:0000256" key="1">
    <source>
        <dbReference type="ARBA" id="ARBA00004251"/>
    </source>
</evidence>
<keyword evidence="9" id="KW-0472">Membrane</keyword>
<feature type="signal peptide" evidence="16">
    <location>
        <begin position="1"/>
        <end position="19"/>
    </location>
</feature>
<evidence type="ECO:0000256" key="12">
    <source>
        <dbReference type="ARBA" id="ARBA00023279"/>
    </source>
</evidence>
<proteinExistence type="predicted"/>
<feature type="chain" id="PRO_5022032576" description="ZP domain-containing protein" evidence="16">
    <location>
        <begin position="20"/>
        <end position="504"/>
    </location>
</feature>
<dbReference type="InterPro" id="IPR044913">
    <property type="entry name" value="P_trefoil_dom_sf"/>
</dbReference>
<feature type="domain" description="P-type" evidence="18">
    <location>
        <begin position="184"/>
        <end position="224"/>
    </location>
</feature>
<keyword evidence="8" id="KW-1133">Transmembrane helix</keyword>
<dbReference type="InterPro" id="IPR055356">
    <property type="entry name" value="ZP-N"/>
</dbReference>
<comment type="caution">
    <text evidence="19">The sequence shown here is derived from an EMBL/GenBank/DDBJ whole genome shotgun (WGS) entry which is preliminary data.</text>
</comment>
<evidence type="ECO:0000256" key="16">
    <source>
        <dbReference type="SAM" id="SignalP"/>
    </source>
</evidence>
<dbReference type="Pfam" id="PF00088">
    <property type="entry name" value="Trefoil"/>
    <property type="match status" value="1"/>
</dbReference>
<evidence type="ECO:0000256" key="6">
    <source>
        <dbReference type="ARBA" id="ARBA00022692"/>
    </source>
</evidence>
<accession>A0A553NIN9</accession>
<dbReference type="EMBL" id="SRMA01026935">
    <property type="protein sequence ID" value="TRY65313.1"/>
    <property type="molecule type" value="Genomic_DNA"/>
</dbReference>
<dbReference type="CDD" id="cd00111">
    <property type="entry name" value="Trefoil"/>
    <property type="match status" value="1"/>
</dbReference>
<dbReference type="Pfam" id="PF23344">
    <property type="entry name" value="ZP-N"/>
    <property type="match status" value="1"/>
</dbReference>
<feature type="disulfide bond" evidence="14">
    <location>
        <begin position="196"/>
        <end position="211"/>
    </location>
</feature>
<feature type="compositionally biased region" description="Acidic residues" evidence="15">
    <location>
        <begin position="31"/>
        <end position="47"/>
    </location>
</feature>
<dbReference type="AlphaFoldDB" id="A0A553NIN9"/>
<dbReference type="GO" id="GO:0007339">
    <property type="term" value="P:binding of sperm to zona pellucida"/>
    <property type="evidence" value="ECO:0007669"/>
    <property type="project" value="TreeGrafter"/>
</dbReference>
<evidence type="ECO:0000256" key="15">
    <source>
        <dbReference type="SAM" id="MobiDB-lite"/>
    </source>
</evidence>
<evidence type="ECO:0000313" key="20">
    <source>
        <dbReference type="Proteomes" id="UP000316079"/>
    </source>
</evidence>
<protein>
    <recommendedName>
        <fullName evidence="21">ZP domain-containing protein</fullName>
    </recommendedName>
</protein>
<dbReference type="GO" id="GO:0035805">
    <property type="term" value="C:egg coat"/>
    <property type="evidence" value="ECO:0007669"/>
    <property type="project" value="UniProtKB-SubCell"/>
</dbReference>
<gene>
    <name evidence="19" type="ORF">DNTS_029581</name>
</gene>
<organism evidence="19 20">
    <name type="scientific">Danionella cerebrum</name>
    <dbReference type="NCBI Taxonomy" id="2873325"/>
    <lineage>
        <taxon>Eukaryota</taxon>
        <taxon>Metazoa</taxon>
        <taxon>Chordata</taxon>
        <taxon>Craniata</taxon>
        <taxon>Vertebrata</taxon>
        <taxon>Euteleostomi</taxon>
        <taxon>Actinopterygii</taxon>
        <taxon>Neopterygii</taxon>
        <taxon>Teleostei</taxon>
        <taxon>Ostariophysi</taxon>
        <taxon>Cypriniformes</taxon>
        <taxon>Danionidae</taxon>
        <taxon>Danioninae</taxon>
        <taxon>Danionella</taxon>
    </lineage>
</organism>
<dbReference type="GO" id="GO:0032190">
    <property type="term" value="F:acrosin binding"/>
    <property type="evidence" value="ECO:0007669"/>
    <property type="project" value="TreeGrafter"/>
</dbReference>
<dbReference type="PROSITE" id="PS51448">
    <property type="entry name" value="P_TREFOIL_2"/>
    <property type="match status" value="1"/>
</dbReference>
<evidence type="ECO:0000256" key="2">
    <source>
        <dbReference type="ARBA" id="ARBA00022475"/>
    </source>
</evidence>
<evidence type="ECO:0000256" key="3">
    <source>
        <dbReference type="ARBA" id="ARBA00022525"/>
    </source>
</evidence>
<keyword evidence="7 16" id="KW-0732">Signal</keyword>
<keyword evidence="4" id="KW-0272">Extracellular matrix</keyword>
<evidence type="ECO:0000256" key="8">
    <source>
        <dbReference type="ARBA" id="ARBA00022989"/>
    </source>
</evidence>
<evidence type="ECO:0000259" key="17">
    <source>
        <dbReference type="PROSITE" id="PS51034"/>
    </source>
</evidence>
<keyword evidence="6" id="KW-0812">Transmembrane</keyword>
<dbReference type="Gene3D" id="2.60.40.4100">
    <property type="entry name" value="Zona pellucida, ZP-C domain"/>
    <property type="match status" value="1"/>
</dbReference>
<dbReference type="InterPro" id="IPR051148">
    <property type="entry name" value="Zona_Pellucida_Domain_gp"/>
</dbReference>
<dbReference type="PROSITE" id="PS51034">
    <property type="entry name" value="ZP_2"/>
    <property type="match status" value="1"/>
</dbReference>
<dbReference type="GO" id="GO:0060468">
    <property type="term" value="P:prevention of polyspermy"/>
    <property type="evidence" value="ECO:0007669"/>
    <property type="project" value="TreeGrafter"/>
</dbReference>
<evidence type="ECO:0000259" key="18">
    <source>
        <dbReference type="PROSITE" id="PS51448"/>
    </source>
</evidence>
<feature type="non-terminal residue" evidence="19">
    <location>
        <position position="1"/>
    </location>
</feature>
<dbReference type="Pfam" id="PF22821">
    <property type="entry name" value="ZP1_ZP4_Ig-like"/>
    <property type="match status" value="1"/>
</dbReference>
<dbReference type="SMART" id="SM00241">
    <property type="entry name" value="ZP"/>
    <property type="match status" value="1"/>
</dbReference>
<evidence type="ECO:0000256" key="11">
    <source>
        <dbReference type="ARBA" id="ARBA00023180"/>
    </source>
</evidence>
<feature type="domain" description="ZP" evidence="17">
    <location>
        <begin position="226"/>
        <end position="500"/>
    </location>
</feature>
<dbReference type="PANTHER" id="PTHR23343">
    <property type="entry name" value="ZONA PELLUCIDA SPERM-BINDING PROTEIN"/>
    <property type="match status" value="1"/>
</dbReference>
<dbReference type="InterPro" id="IPR001507">
    <property type="entry name" value="ZP_dom"/>
</dbReference>
<evidence type="ECO:0000256" key="14">
    <source>
        <dbReference type="PROSITE-ProRule" id="PRU00779"/>
    </source>
</evidence>
<evidence type="ECO:0008006" key="21">
    <source>
        <dbReference type="Google" id="ProtNLM"/>
    </source>
</evidence>
<keyword evidence="3" id="KW-0964">Secreted</keyword>
<dbReference type="Gene3D" id="2.60.40.3210">
    <property type="entry name" value="Zona pellucida, ZP-N domain"/>
    <property type="match status" value="1"/>
</dbReference>
<evidence type="ECO:0000256" key="7">
    <source>
        <dbReference type="ARBA" id="ARBA00022729"/>
    </source>
</evidence>
<dbReference type="Proteomes" id="UP000316079">
    <property type="component" value="Unassembled WGS sequence"/>
</dbReference>
<dbReference type="Pfam" id="PF00100">
    <property type="entry name" value="Zona_pellucida"/>
    <property type="match status" value="1"/>
</dbReference>
<keyword evidence="2" id="KW-1003">Cell membrane</keyword>
<dbReference type="InterPro" id="IPR042235">
    <property type="entry name" value="ZP-C_dom"/>
</dbReference>
<dbReference type="InterPro" id="IPR000519">
    <property type="entry name" value="P_trefoil_dom"/>
</dbReference>
<dbReference type="InterPro" id="IPR054554">
    <property type="entry name" value="ZP1/4_Ig-like"/>
</dbReference>
<dbReference type="STRING" id="623744.A0A553NIN9"/>
<evidence type="ECO:0000256" key="10">
    <source>
        <dbReference type="ARBA" id="ARBA00023157"/>
    </source>
</evidence>
<sequence length="504" mass="56168">WQEVKAGVFVLCFVNLVLSQNPNLKSTSDDISSEDDEFSDTGDEEWQPENRPKSTESKLPVSCNSQSMQVILPSGSQSLVHIVGDTVIQSIRKAPASCGYSLTEEPGFNVLVVNYTGCHVTLEDGSYTLKILYPNEAGKLDFAMVSCNEKDVTTYHRFEQKPKNGQPSYPLSQSNMIALHDKPAGCKIPANHRVPCGSIDEDHEECLSRGCCFDTKSSVCYYAMDECTQDYNFVFVVYNDFGNSTLNPMNLMVSGKKGCQPVITNKDFSIFKFPVTDCGTHSFTIGETVIYLAEVKSISKVRKLKYGVISRDNPTRLMIECRYPKVSEDYGDGPVLASAGYMVMSPSLPSVLMSEGLFGVQLLISEDETFTNFYPRSYVPLNVILGRPVYLELRLKSPKPAATLLVHYCVAYPRSAKSALVLLFEGCPNPNDPGNTAVLYDRDLPQNPYQRRFKTKAFQFMDLSTDKYLDEEIYFMCSTEVCMPSGSPCKETCFDGMPPRKPGM</sequence>
<feature type="region of interest" description="Disordered" evidence="15">
    <location>
        <begin position="25"/>
        <end position="60"/>
    </location>
</feature>